<evidence type="ECO:0000313" key="2">
    <source>
        <dbReference type="EMBL" id="TKR92081.1"/>
    </source>
</evidence>
<reference evidence="2" key="3">
    <citation type="journal article" date="2019" name="G3 (Bethesda)">
        <title>Hybrid Assembly of the Genome of the Entomopathogenic Nematode Steinernema carpocapsae Identifies the X-Chromosome.</title>
        <authorList>
            <person name="Serra L."/>
            <person name="Macchietto M."/>
            <person name="Macias-Munoz A."/>
            <person name="McGill C.J."/>
            <person name="Rodriguez I.M."/>
            <person name="Rodriguez B."/>
            <person name="Murad R."/>
            <person name="Mortazavi A."/>
        </authorList>
    </citation>
    <scope>NUCLEOTIDE SEQUENCE</scope>
    <source>
        <strain evidence="2">ALL</strain>
    </source>
</reference>
<dbReference type="AlphaFoldDB" id="A0A4U5P7W4"/>
<name>A0A4U5P7W4_STECR</name>
<accession>A0A4U5P7W4</accession>
<evidence type="ECO:0000256" key="1">
    <source>
        <dbReference type="SAM" id="MobiDB-lite"/>
    </source>
</evidence>
<dbReference type="EMBL" id="AZBU02000002">
    <property type="protein sequence ID" value="TKR92081.1"/>
    <property type="molecule type" value="Genomic_DNA"/>
</dbReference>
<protein>
    <submittedName>
        <fullName evidence="2">Uncharacterized protein</fullName>
    </submittedName>
</protein>
<gene>
    <name evidence="2" type="ORF">L596_006797</name>
</gene>
<proteinExistence type="predicted"/>
<reference evidence="2" key="1">
    <citation type="submission" date="2013-11" db="EMBL/GenBank/DDBJ databases">
        <authorList>
            <person name="Sternberg P."/>
            <person name="Dillman A."/>
            <person name="Macchietto M."/>
        </authorList>
    </citation>
    <scope>NUCLEOTIDE SEQUENCE</scope>
    <source>
        <strain evidence="2">ALL</strain>
    </source>
</reference>
<organism evidence="2">
    <name type="scientific">Steinernema carpocapsae</name>
    <name type="common">Entomopathogenic nematode</name>
    <dbReference type="NCBI Taxonomy" id="34508"/>
    <lineage>
        <taxon>Eukaryota</taxon>
        <taxon>Metazoa</taxon>
        <taxon>Ecdysozoa</taxon>
        <taxon>Nematoda</taxon>
        <taxon>Chromadorea</taxon>
        <taxon>Rhabditida</taxon>
        <taxon>Tylenchina</taxon>
        <taxon>Panagrolaimomorpha</taxon>
        <taxon>Strongyloidoidea</taxon>
        <taxon>Steinernematidae</taxon>
        <taxon>Steinernema</taxon>
    </lineage>
</organism>
<comment type="caution">
    <text evidence="2">The sequence shown here is derived from an EMBL/GenBank/DDBJ whole genome shotgun (WGS) entry which is preliminary data.</text>
</comment>
<sequence>MRKTTFQNSLSARLESFSRKNFAVRPRITLPEATVASSRFICSARLCAVDQLRKFRFVAALGSQESERIFKTEKSFCSFLLRAVSVIDDYSTTSSKTDLIVANCTSAQNGRRRLRNCALKIVIQSANKSADLWWVNGVTVNEPSSALAVVLASMIKMDKTSEDHRSCLITNSESPETSSQLANPISLS</sequence>
<feature type="region of interest" description="Disordered" evidence="1">
    <location>
        <begin position="169"/>
        <end position="188"/>
    </location>
</feature>
<reference evidence="2" key="2">
    <citation type="journal article" date="2015" name="Genome Biol.">
        <title>Comparative genomics of Steinernema reveals deeply conserved gene regulatory networks.</title>
        <authorList>
            <person name="Dillman A.R."/>
            <person name="Macchietto M."/>
            <person name="Porter C.F."/>
            <person name="Rogers A."/>
            <person name="Williams B."/>
            <person name="Antoshechkin I."/>
            <person name="Lee M.M."/>
            <person name="Goodwin Z."/>
            <person name="Lu X."/>
            <person name="Lewis E.E."/>
            <person name="Goodrich-Blair H."/>
            <person name="Stock S.P."/>
            <person name="Adams B.J."/>
            <person name="Sternberg P.W."/>
            <person name="Mortazavi A."/>
        </authorList>
    </citation>
    <scope>NUCLEOTIDE SEQUENCE [LARGE SCALE GENOMIC DNA]</scope>
    <source>
        <strain evidence="2">ALL</strain>
    </source>
</reference>